<accession>A0ABP7A2J1</accession>
<dbReference type="EMBL" id="BAAAZO010000009">
    <property type="protein sequence ID" value="GAA3623667.1"/>
    <property type="molecule type" value="Genomic_DNA"/>
</dbReference>
<dbReference type="Pfam" id="PF01381">
    <property type="entry name" value="HTH_3"/>
    <property type="match status" value="1"/>
</dbReference>
<evidence type="ECO:0000256" key="1">
    <source>
        <dbReference type="ARBA" id="ARBA00007227"/>
    </source>
</evidence>
<dbReference type="SMART" id="SM00530">
    <property type="entry name" value="HTH_XRE"/>
    <property type="match status" value="1"/>
</dbReference>
<evidence type="ECO:0000256" key="2">
    <source>
        <dbReference type="SAM" id="MobiDB-lite"/>
    </source>
</evidence>
<dbReference type="Gene3D" id="1.10.260.40">
    <property type="entry name" value="lambda repressor-like DNA-binding domains"/>
    <property type="match status" value="1"/>
</dbReference>
<comment type="similarity">
    <text evidence="1">Belongs to the short-chain fatty acyl-CoA assimilation regulator (ScfR) family.</text>
</comment>
<feature type="compositionally biased region" description="Basic and acidic residues" evidence="2">
    <location>
        <begin position="1"/>
        <end position="12"/>
    </location>
</feature>
<evidence type="ECO:0000313" key="4">
    <source>
        <dbReference type="EMBL" id="GAA3623667.1"/>
    </source>
</evidence>
<protein>
    <submittedName>
        <fullName evidence="4">XRE family transcriptional regulator</fullName>
    </submittedName>
</protein>
<dbReference type="PANTHER" id="PTHR43236:SF1">
    <property type="entry name" value="BLL7220 PROTEIN"/>
    <property type="match status" value="1"/>
</dbReference>
<dbReference type="PANTHER" id="PTHR43236">
    <property type="entry name" value="ANTITOXIN HIGA1"/>
    <property type="match status" value="1"/>
</dbReference>
<dbReference type="RefSeq" id="WP_231481372.1">
    <property type="nucleotide sequence ID" value="NZ_BAAAZO010000009.1"/>
</dbReference>
<proteinExistence type="inferred from homology"/>
<reference evidence="5" key="1">
    <citation type="journal article" date="2019" name="Int. J. Syst. Evol. Microbiol.">
        <title>The Global Catalogue of Microorganisms (GCM) 10K type strain sequencing project: providing services to taxonomists for standard genome sequencing and annotation.</title>
        <authorList>
            <consortium name="The Broad Institute Genomics Platform"/>
            <consortium name="The Broad Institute Genome Sequencing Center for Infectious Disease"/>
            <person name="Wu L."/>
            <person name="Ma J."/>
        </authorList>
    </citation>
    <scope>NUCLEOTIDE SEQUENCE [LARGE SCALE GENOMIC DNA]</scope>
    <source>
        <strain evidence="5">JCM 16902</strain>
    </source>
</reference>
<dbReference type="CDD" id="cd00093">
    <property type="entry name" value="HTH_XRE"/>
    <property type="match status" value="1"/>
</dbReference>
<dbReference type="InterPro" id="IPR001387">
    <property type="entry name" value="Cro/C1-type_HTH"/>
</dbReference>
<dbReference type="Proteomes" id="UP001501074">
    <property type="component" value="Unassembled WGS sequence"/>
</dbReference>
<dbReference type="Pfam" id="PF06114">
    <property type="entry name" value="Peptidase_M78"/>
    <property type="match status" value="1"/>
</dbReference>
<organism evidence="4 5">
    <name type="scientific">Kineosporia mesophila</name>
    <dbReference type="NCBI Taxonomy" id="566012"/>
    <lineage>
        <taxon>Bacteria</taxon>
        <taxon>Bacillati</taxon>
        <taxon>Actinomycetota</taxon>
        <taxon>Actinomycetes</taxon>
        <taxon>Kineosporiales</taxon>
        <taxon>Kineosporiaceae</taxon>
        <taxon>Kineosporia</taxon>
    </lineage>
</organism>
<evidence type="ECO:0000313" key="5">
    <source>
        <dbReference type="Proteomes" id="UP001501074"/>
    </source>
</evidence>
<dbReference type="SUPFAM" id="SSF47413">
    <property type="entry name" value="lambda repressor-like DNA-binding domains"/>
    <property type="match status" value="1"/>
</dbReference>
<evidence type="ECO:0000259" key="3">
    <source>
        <dbReference type="PROSITE" id="PS50943"/>
    </source>
</evidence>
<dbReference type="PROSITE" id="PS50943">
    <property type="entry name" value="HTH_CROC1"/>
    <property type="match status" value="1"/>
</dbReference>
<gene>
    <name evidence="4" type="ORF">GCM10022223_45840</name>
</gene>
<sequence>MSQPVERSRTEADVLALLGIPDTPENRAPEASAETAEQDGSVGRRIAEARRRVHLTGAELGARVDLGRDQISKIETGKRRLGAREAPEIARALGVSVEWLLGQDESPRMALAHRLALGVAGDEVPREDLPATQRRALEILEIDRVLSSVVDVPRARLSAMGAQVLRSCRTDPGGRPRNKLEAQRQGRRLAEKVREELDLGSAEIRDLTALIESHFGVDVVLSRLGRTADGLCAHTTEQALIVASTDFPDGHVRFTLAHELGHHLVSDPREVITEGGEQMFSDDIAERRVNAFAAHLLLPEAGVRAALSGLGAPAGELADGSVGAQRVLGNLMVRFGVSLQALLFQLADLHVLTFDEAVALKKSLRVRQITARHSTGTGMPLLGAPLADSVCEVVRPPQRLLEAALTAARSGRIGTRLIAALLERDDDEALFDEVMGAVEEEAEALSGVADGP</sequence>
<dbReference type="InterPro" id="IPR010982">
    <property type="entry name" value="Lambda_DNA-bd_dom_sf"/>
</dbReference>
<feature type="region of interest" description="Disordered" evidence="2">
    <location>
        <begin position="1"/>
        <end position="41"/>
    </location>
</feature>
<name>A0ABP7A2J1_9ACTN</name>
<dbReference type="Gene3D" id="1.10.10.2910">
    <property type="match status" value="1"/>
</dbReference>
<feature type="domain" description="HTH cro/C1-type" evidence="3">
    <location>
        <begin position="46"/>
        <end position="100"/>
    </location>
</feature>
<comment type="caution">
    <text evidence="4">The sequence shown here is derived from an EMBL/GenBank/DDBJ whole genome shotgun (WGS) entry which is preliminary data.</text>
</comment>
<keyword evidence="5" id="KW-1185">Reference proteome</keyword>
<dbReference type="InterPro" id="IPR052345">
    <property type="entry name" value="Rad_response_metalloprotease"/>
</dbReference>
<dbReference type="InterPro" id="IPR010359">
    <property type="entry name" value="IrrE_HExxH"/>
</dbReference>